<dbReference type="InterPro" id="IPR003787">
    <property type="entry name" value="Sulphur_relay_DsrE/F-like"/>
</dbReference>
<dbReference type="InterPro" id="IPR027396">
    <property type="entry name" value="DsrEFH-like"/>
</dbReference>
<keyword evidence="4 5" id="KW-0808">Transferase</keyword>
<dbReference type="InterPro" id="IPR017463">
    <property type="entry name" value="Sulphur_relay_TusD/DsrE"/>
</dbReference>
<dbReference type="RefSeq" id="WP_180567440.1">
    <property type="nucleotide sequence ID" value="NZ_JACCKB010000005.1"/>
</dbReference>
<dbReference type="EC" id="2.8.1.-" evidence="5"/>
<dbReference type="AlphaFoldDB" id="A0A853I765"/>
<dbReference type="GO" id="GO:1990228">
    <property type="term" value="C:sulfurtransferase complex"/>
    <property type="evidence" value="ECO:0007669"/>
    <property type="project" value="TreeGrafter"/>
</dbReference>
<keyword evidence="6" id="KW-1185">Reference proteome</keyword>
<sequence length="130" mass="14458">MKFTLLITGAPYNSEAPYTALHFAKAALKGGHTIYRVFFYQDGVHCGNSLVTPPQDELNLPKEWSQFIQKNKLDCVVCIGAALRRGVIDEQEQSRYELPAANLHKNWPLSGLGQLIEATQHSDQVITFGA</sequence>
<proteinExistence type="inferred from homology"/>
<dbReference type="NCBIfam" id="NF001237">
    <property type="entry name" value="PRK00207.1"/>
    <property type="match status" value="1"/>
</dbReference>
<dbReference type="PANTHER" id="PTHR34874:SF3">
    <property type="entry name" value="SULFURTRANSFERASE TUSD"/>
    <property type="match status" value="1"/>
</dbReference>
<evidence type="ECO:0000256" key="3">
    <source>
        <dbReference type="ARBA" id="ARBA00022490"/>
    </source>
</evidence>
<dbReference type="EMBL" id="JACCKB010000005">
    <property type="protein sequence ID" value="NYZ65407.1"/>
    <property type="molecule type" value="Genomic_DNA"/>
</dbReference>
<dbReference type="SUPFAM" id="SSF75169">
    <property type="entry name" value="DsrEFH-like"/>
    <property type="match status" value="1"/>
</dbReference>
<evidence type="ECO:0000313" key="5">
    <source>
        <dbReference type="EMBL" id="NYZ65407.1"/>
    </source>
</evidence>
<dbReference type="Gene3D" id="3.40.1260.10">
    <property type="entry name" value="DsrEFH-like"/>
    <property type="match status" value="1"/>
</dbReference>
<organism evidence="5 6">
    <name type="scientific">Spartinivicinus marinus</name>
    <dbReference type="NCBI Taxonomy" id="2994442"/>
    <lineage>
        <taxon>Bacteria</taxon>
        <taxon>Pseudomonadati</taxon>
        <taxon>Pseudomonadota</taxon>
        <taxon>Gammaproteobacteria</taxon>
        <taxon>Oceanospirillales</taxon>
        <taxon>Zooshikellaceae</taxon>
        <taxon>Spartinivicinus</taxon>
    </lineage>
</organism>
<name>A0A853I765_9GAMM</name>
<dbReference type="GO" id="GO:0002143">
    <property type="term" value="P:tRNA wobble position uridine thiolation"/>
    <property type="evidence" value="ECO:0007669"/>
    <property type="project" value="TreeGrafter"/>
</dbReference>
<dbReference type="GO" id="GO:0016783">
    <property type="term" value="F:sulfurtransferase activity"/>
    <property type="evidence" value="ECO:0007669"/>
    <property type="project" value="InterPro"/>
</dbReference>
<dbReference type="FunFam" id="3.40.1260.10:FF:000001">
    <property type="entry name" value="Sulfurtransferase TusD"/>
    <property type="match status" value="1"/>
</dbReference>
<dbReference type="PANTHER" id="PTHR34874">
    <property type="entry name" value="PROTEIN YCHN"/>
    <property type="match status" value="1"/>
</dbReference>
<evidence type="ECO:0000256" key="1">
    <source>
        <dbReference type="ARBA" id="ARBA00004496"/>
    </source>
</evidence>
<dbReference type="GO" id="GO:0097163">
    <property type="term" value="F:sulfur carrier activity"/>
    <property type="evidence" value="ECO:0007669"/>
    <property type="project" value="TreeGrafter"/>
</dbReference>
<gene>
    <name evidence="5" type="primary">tusD</name>
    <name evidence="5" type="ORF">H0A36_05250</name>
</gene>
<dbReference type="NCBIfam" id="TIGR03012">
    <property type="entry name" value="sulf_tusD_dsrE"/>
    <property type="match status" value="1"/>
</dbReference>
<keyword evidence="3" id="KW-0963">Cytoplasm</keyword>
<dbReference type="Proteomes" id="UP000569732">
    <property type="component" value="Unassembled WGS sequence"/>
</dbReference>
<protein>
    <submittedName>
        <fullName evidence="5">Sulfurtransferase complex subunit TusD</fullName>
        <ecNumber evidence="5">2.8.1.-</ecNumber>
    </submittedName>
</protein>
<evidence type="ECO:0000256" key="4">
    <source>
        <dbReference type="ARBA" id="ARBA00022679"/>
    </source>
</evidence>
<comment type="similarity">
    <text evidence="2">Belongs to the DsrE/TusD family.</text>
</comment>
<dbReference type="Pfam" id="PF02635">
    <property type="entry name" value="DsrE"/>
    <property type="match status" value="1"/>
</dbReference>
<evidence type="ECO:0000256" key="2">
    <source>
        <dbReference type="ARBA" id="ARBA00007067"/>
    </source>
</evidence>
<comment type="subcellular location">
    <subcellularLocation>
        <location evidence="1">Cytoplasm</location>
    </subcellularLocation>
</comment>
<comment type="caution">
    <text evidence="5">The sequence shown here is derived from an EMBL/GenBank/DDBJ whole genome shotgun (WGS) entry which is preliminary data.</text>
</comment>
<accession>A0A853I765</accession>
<evidence type="ECO:0000313" key="6">
    <source>
        <dbReference type="Proteomes" id="UP000569732"/>
    </source>
</evidence>
<reference evidence="5 6" key="1">
    <citation type="submission" date="2020-07" db="EMBL/GenBank/DDBJ databases">
        <title>Endozoicomonas sp. nov., isolated from sediment.</title>
        <authorList>
            <person name="Gu T."/>
        </authorList>
    </citation>
    <scope>NUCLEOTIDE SEQUENCE [LARGE SCALE GENOMIC DNA]</scope>
    <source>
        <strain evidence="5 6">SM1973</strain>
    </source>
</reference>